<name>A0AAE3EAZ1_9FIRM</name>
<dbReference type="SUPFAM" id="SSF102114">
    <property type="entry name" value="Radical SAM enzymes"/>
    <property type="match status" value="1"/>
</dbReference>
<gene>
    <name evidence="1" type="ORF">LKD81_09195</name>
</gene>
<organism evidence="1 2">
    <name type="scientific">Hominifimenecus microfluidus</name>
    <dbReference type="NCBI Taxonomy" id="2885348"/>
    <lineage>
        <taxon>Bacteria</taxon>
        <taxon>Bacillati</taxon>
        <taxon>Bacillota</taxon>
        <taxon>Clostridia</taxon>
        <taxon>Lachnospirales</taxon>
        <taxon>Lachnospiraceae</taxon>
        <taxon>Hominifimenecus</taxon>
    </lineage>
</organism>
<proteinExistence type="predicted"/>
<dbReference type="Proteomes" id="UP001198182">
    <property type="component" value="Unassembled WGS sequence"/>
</dbReference>
<reference evidence="1" key="1">
    <citation type="submission" date="2021-10" db="EMBL/GenBank/DDBJ databases">
        <title>Anaerobic single-cell dispensing facilitates the cultivation of human gut bacteria.</title>
        <authorList>
            <person name="Afrizal A."/>
        </authorList>
    </citation>
    <scope>NUCLEOTIDE SEQUENCE</scope>
    <source>
        <strain evidence="1">CLA-AA-H215</strain>
    </source>
</reference>
<sequence length="246" mass="28579">MTPPIIYDPVRISVIPDKNPREMVMLRGCGCKWKKCRFCDYHMDASPDAQANFELNRSVLDLVTGQYGCLEVINSGSFPELDEATMNYIEKVCIDRGIQRLHFECHWMYRKKCEALRERFRQKGITIQLKIGVESFDHEMRENVMVKGMAEDRPEEIARYFDEICLLFGLTGQSLASMEKDIRLGLQYFKRICINLMVENTAPLKPDAEVIRIFMENLYPLYRDNPRVDILLNNTDFGVGGEKDAE</sequence>
<dbReference type="EMBL" id="JAJEQR010000023">
    <property type="protein sequence ID" value="MCC2231165.1"/>
    <property type="molecule type" value="Genomic_DNA"/>
</dbReference>
<protein>
    <submittedName>
        <fullName evidence="1">Radical SAM protein</fullName>
    </submittedName>
</protein>
<evidence type="ECO:0000313" key="2">
    <source>
        <dbReference type="Proteomes" id="UP001198182"/>
    </source>
</evidence>
<evidence type="ECO:0000313" key="1">
    <source>
        <dbReference type="EMBL" id="MCC2231165.1"/>
    </source>
</evidence>
<dbReference type="RefSeq" id="WP_308453687.1">
    <property type="nucleotide sequence ID" value="NZ_JAJEQR010000023.1"/>
</dbReference>
<comment type="caution">
    <text evidence="1">The sequence shown here is derived from an EMBL/GenBank/DDBJ whole genome shotgun (WGS) entry which is preliminary data.</text>
</comment>
<accession>A0AAE3EAZ1</accession>
<dbReference type="AlphaFoldDB" id="A0AAE3EAZ1"/>
<dbReference type="InterPro" id="IPR058240">
    <property type="entry name" value="rSAM_sf"/>
</dbReference>
<keyword evidence="2" id="KW-1185">Reference proteome</keyword>